<dbReference type="OrthoDB" id="9803495at2"/>
<keyword evidence="5" id="KW-1185">Reference proteome</keyword>
<comment type="subcellular location">
    <subcellularLocation>
        <location evidence="2">Cell membrane</location>
        <topology evidence="2">Multi-pass membrane protein</topology>
    </subcellularLocation>
</comment>
<keyword evidence="2" id="KW-0813">Transport</keyword>
<evidence type="ECO:0000256" key="1">
    <source>
        <dbReference type="ARBA" id="ARBA00010692"/>
    </source>
</evidence>
<dbReference type="AlphaFoldDB" id="A0A1M6MUH3"/>
<proteinExistence type="inferred from homology"/>
<sequence length="177" mass="19117">MKRTFITTQEMVKIALFTAILSILSQISFMLPGGIPITLQTFGIVLIGAILGRKSGLLSVLLYLLMGVVGIPVFANFGGGLDTLVGPTGGYLIGFLPMVYLTGLGSKKPYYANVFFSICGLLVCHALGLFEYYRVTGTWILPSVPLMLAKDLVTTVLAITLGREVYKILSNLSPSRY</sequence>
<feature type="transmembrane region" description="Helical" evidence="3">
    <location>
        <begin position="139"/>
        <end position="161"/>
    </location>
</feature>
<feature type="transmembrane region" description="Helical" evidence="3">
    <location>
        <begin position="110"/>
        <end position="133"/>
    </location>
</feature>
<keyword evidence="2" id="KW-1003">Cell membrane</keyword>
<feature type="transmembrane region" description="Helical" evidence="3">
    <location>
        <begin position="84"/>
        <end position="103"/>
    </location>
</feature>
<dbReference type="RefSeq" id="WP_073273796.1">
    <property type="nucleotide sequence ID" value="NZ_FRAC01000007.1"/>
</dbReference>
<reference evidence="4 5" key="1">
    <citation type="submission" date="2016-11" db="EMBL/GenBank/DDBJ databases">
        <authorList>
            <person name="Jaros S."/>
            <person name="Januszkiewicz K."/>
            <person name="Wedrychowicz H."/>
        </authorList>
    </citation>
    <scope>NUCLEOTIDE SEQUENCE [LARGE SCALE GENOMIC DNA]</scope>
    <source>
        <strain evidence="4 5">DSM 15929</strain>
    </source>
</reference>
<dbReference type="STRING" id="1121322.SAMN02745136_01179"/>
<evidence type="ECO:0000256" key="2">
    <source>
        <dbReference type="PIRNR" id="PIRNR016661"/>
    </source>
</evidence>
<gene>
    <name evidence="4" type="ORF">SAMN02745136_01179</name>
</gene>
<feature type="transmembrane region" description="Helical" evidence="3">
    <location>
        <begin position="37"/>
        <end position="53"/>
    </location>
</feature>
<feature type="transmembrane region" description="Helical" evidence="3">
    <location>
        <begin position="12"/>
        <end position="31"/>
    </location>
</feature>
<dbReference type="PANTHER" id="PTHR34295:SF1">
    <property type="entry name" value="BIOTIN TRANSPORTER BIOY"/>
    <property type="match status" value="1"/>
</dbReference>
<dbReference type="Pfam" id="PF02632">
    <property type="entry name" value="BioY"/>
    <property type="match status" value="1"/>
</dbReference>
<dbReference type="GO" id="GO:0005886">
    <property type="term" value="C:plasma membrane"/>
    <property type="evidence" value="ECO:0007669"/>
    <property type="project" value="UniProtKB-SubCell"/>
</dbReference>
<dbReference type="PANTHER" id="PTHR34295">
    <property type="entry name" value="BIOTIN TRANSPORTER BIOY"/>
    <property type="match status" value="1"/>
</dbReference>
<dbReference type="Gene3D" id="1.10.1760.20">
    <property type="match status" value="1"/>
</dbReference>
<dbReference type="Proteomes" id="UP000184386">
    <property type="component" value="Unassembled WGS sequence"/>
</dbReference>
<keyword evidence="3" id="KW-0812">Transmembrane</keyword>
<protein>
    <recommendedName>
        <fullName evidence="2">Biotin transporter</fullName>
    </recommendedName>
</protein>
<name>A0A1M6MUH3_9FIRM</name>
<feature type="transmembrane region" description="Helical" evidence="3">
    <location>
        <begin position="60"/>
        <end position="78"/>
    </location>
</feature>
<comment type="similarity">
    <text evidence="1 2">Belongs to the BioY family.</text>
</comment>
<keyword evidence="3" id="KW-1133">Transmembrane helix</keyword>
<keyword evidence="2 3" id="KW-0472">Membrane</keyword>
<organism evidence="4 5">
    <name type="scientific">Anaerocolumna jejuensis DSM 15929</name>
    <dbReference type="NCBI Taxonomy" id="1121322"/>
    <lineage>
        <taxon>Bacteria</taxon>
        <taxon>Bacillati</taxon>
        <taxon>Bacillota</taxon>
        <taxon>Clostridia</taxon>
        <taxon>Lachnospirales</taxon>
        <taxon>Lachnospiraceae</taxon>
        <taxon>Anaerocolumna</taxon>
    </lineage>
</organism>
<evidence type="ECO:0000313" key="5">
    <source>
        <dbReference type="Proteomes" id="UP000184386"/>
    </source>
</evidence>
<dbReference type="InterPro" id="IPR003784">
    <property type="entry name" value="BioY"/>
</dbReference>
<dbReference type="PIRSF" id="PIRSF016661">
    <property type="entry name" value="BioY"/>
    <property type="match status" value="1"/>
</dbReference>
<evidence type="ECO:0000313" key="4">
    <source>
        <dbReference type="EMBL" id="SHJ87050.1"/>
    </source>
</evidence>
<dbReference type="GO" id="GO:0015225">
    <property type="term" value="F:biotin transmembrane transporter activity"/>
    <property type="evidence" value="ECO:0007669"/>
    <property type="project" value="UniProtKB-UniRule"/>
</dbReference>
<dbReference type="EMBL" id="FRAC01000007">
    <property type="protein sequence ID" value="SHJ87050.1"/>
    <property type="molecule type" value="Genomic_DNA"/>
</dbReference>
<evidence type="ECO:0000256" key="3">
    <source>
        <dbReference type="SAM" id="Phobius"/>
    </source>
</evidence>
<accession>A0A1M6MUH3</accession>